<dbReference type="RefSeq" id="WP_059377318.1">
    <property type="nucleotide sequence ID" value="NZ_DF968064.1"/>
</dbReference>
<accession>A0A3F3GTA8</accession>
<protein>
    <recommendedName>
        <fullName evidence="3">Accessory Sec system protein Asp1</fullName>
    </recommendedName>
</protein>
<dbReference type="GO" id="GO:0015031">
    <property type="term" value="P:protein transport"/>
    <property type="evidence" value="ECO:0007669"/>
    <property type="project" value="InterPro"/>
</dbReference>
<sequence length="479" mass="54696">MNVLLLPTWHDNSNPKNQVDSTLALTKLLLSNDEQVLAVLSEYLPKFRSWLAQAEIEKIQYWSAFDALQQVTLTDCKPLRLDDFTWPAGAQFIRMYDRIVVLADLTHYATVYFTYPAADMIDRIDLLQHGKPYKQLTIDDRGFVSRVLTYDDNQLIEIAYLSQSGFVVAQQDYRTGLVEAQLPDGSTQNLSSMNELIRGLVVEHLLAAKEVETVLVEPNADNLAIAEQIQRHQPVLVLDYPNFGADLNQEVSRKEIEEFDTVSGQNRLDDQHLASKNLVLGPYEVDLSQKKSQPKGQFVCYWRLGLMSADYANHIFTALFEIAMKNPQFTLVVENDMWQVGFQQLLADKLDLIKQVGDLSEERQEVLASQFVLIDWQNSQQQHAYLDTAAVVLDLADQVDLSLHAQALAHAVPMLTKVKTAYQLGDAQQIQSTKDLVDRLEWLLNQENWQMSQQKLLDLQLDFTKDKLSQRWLAALQNI</sequence>
<gene>
    <name evidence="1" type="ORF">FPFC_021660</name>
</gene>
<proteinExistence type="predicted"/>
<dbReference type="STRING" id="220714.SAMN05660469_0654"/>
<dbReference type="OrthoDB" id="9767875at2"/>
<dbReference type="EMBL" id="DF968064">
    <property type="protein sequence ID" value="GAP02716.1"/>
    <property type="molecule type" value="Genomic_DNA"/>
</dbReference>
<evidence type="ECO:0008006" key="3">
    <source>
        <dbReference type="Google" id="ProtNLM"/>
    </source>
</evidence>
<keyword evidence="2" id="KW-1185">Reference proteome</keyword>
<evidence type="ECO:0000313" key="1">
    <source>
        <dbReference type="EMBL" id="GAP02716.1"/>
    </source>
</evidence>
<dbReference type="InterPro" id="IPR022372">
    <property type="entry name" value="Accessory_SS_Asp1"/>
</dbReference>
<dbReference type="Proteomes" id="UP000061227">
    <property type="component" value="Unassembled WGS sequence"/>
</dbReference>
<organism evidence="1 2">
    <name type="scientific">Fructobacillus pseudoficulneus</name>
    <dbReference type="NCBI Taxonomy" id="220714"/>
    <lineage>
        <taxon>Bacteria</taxon>
        <taxon>Bacillati</taxon>
        <taxon>Bacillota</taxon>
        <taxon>Bacilli</taxon>
        <taxon>Lactobacillales</taxon>
        <taxon>Lactobacillaceae</taxon>
        <taxon>Fructobacillus</taxon>
    </lineage>
</organism>
<reference evidence="1 2" key="1">
    <citation type="journal article" date="2015" name="BMC Genomics">
        <title>Comparative genomics of Fructobacillus spp. and Leuconostoc spp. reveals niche-specific evolution of Fructobacillus spp.</title>
        <authorList>
            <person name="Endo A."/>
            <person name="Tanizawa Y."/>
            <person name="Tanaka N."/>
            <person name="Maeno S."/>
            <person name="Kumar H."/>
            <person name="Shiwa Y."/>
            <person name="Okada S."/>
            <person name="Yoshikawa H."/>
            <person name="Dicks L."/>
            <person name="Nakagawa J."/>
            <person name="Arita M."/>
        </authorList>
    </citation>
    <scope>NUCLEOTIDE SEQUENCE [LARGE SCALE GENOMIC DNA]</scope>
    <source>
        <strain evidence="1 2">DSM 15468</strain>
    </source>
</reference>
<evidence type="ECO:0000313" key="2">
    <source>
        <dbReference type="Proteomes" id="UP000061227"/>
    </source>
</evidence>
<dbReference type="Pfam" id="PF16993">
    <property type="entry name" value="Asp1"/>
    <property type="match status" value="1"/>
</dbReference>
<name>A0A3F3GTA8_9LACO</name>
<dbReference type="AlphaFoldDB" id="A0A3F3GTA8"/>